<dbReference type="Gramene" id="CDO99597">
    <property type="protein sequence ID" value="CDO99597"/>
    <property type="gene ID" value="GSCOC_T00029235001"/>
</dbReference>
<dbReference type="Gene3D" id="1.10.600.10">
    <property type="entry name" value="Farnesyl Diphosphate Synthase"/>
    <property type="match status" value="1"/>
</dbReference>
<dbReference type="Gene3D" id="1.50.10.160">
    <property type="match status" value="1"/>
</dbReference>
<feature type="domain" description="Terpene synthase metal-binding" evidence="6">
    <location>
        <begin position="384"/>
        <end position="619"/>
    </location>
</feature>
<keyword evidence="3" id="KW-0460">Magnesium</keyword>
<dbReference type="Gene3D" id="1.50.10.130">
    <property type="entry name" value="Terpene synthase, N-terminal domain"/>
    <property type="match status" value="1"/>
</dbReference>
<dbReference type="Pfam" id="PF03936">
    <property type="entry name" value="Terpene_synth_C"/>
    <property type="match status" value="1"/>
</dbReference>
<dbReference type="Proteomes" id="UP000295252">
    <property type="component" value="Chromosome IV"/>
</dbReference>
<keyword evidence="8" id="KW-1185">Reference proteome</keyword>
<dbReference type="InterPro" id="IPR008949">
    <property type="entry name" value="Isoprenoid_synthase_dom_sf"/>
</dbReference>
<evidence type="ECO:0000313" key="8">
    <source>
        <dbReference type="Proteomes" id="UP000295252"/>
    </source>
</evidence>
<dbReference type="GO" id="GO:0010333">
    <property type="term" value="F:terpene synthase activity"/>
    <property type="evidence" value="ECO:0007669"/>
    <property type="project" value="InterPro"/>
</dbReference>
<evidence type="ECO:0000313" key="7">
    <source>
        <dbReference type="EMBL" id="CDO99597.1"/>
    </source>
</evidence>
<accession>A0A068TU93</accession>
<evidence type="ECO:0000259" key="6">
    <source>
        <dbReference type="Pfam" id="PF03936"/>
    </source>
</evidence>
<evidence type="ECO:0000256" key="3">
    <source>
        <dbReference type="ARBA" id="ARBA00022842"/>
    </source>
</evidence>
<evidence type="ECO:0000256" key="1">
    <source>
        <dbReference type="ARBA" id="ARBA00001946"/>
    </source>
</evidence>
<dbReference type="PhylomeDB" id="A0A068TU93"/>
<dbReference type="AlphaFoldDB" id="A0A068TU93"/>
<dbReference type="GO" id="GO:0000287">
    <property type="term" value="F:magnesium ion binding"/>
    <property type="evidence" value="ECO:0007669"/>
    <property type="project" value="InterPro"/>
</dbReference>
<dbReference type="OMA" id="VEHELKF"/>
<dbReference type="FunCoup" id="A0A068TU93">
    <property type="interactions" value="31"/>
</dbReference>
<dbReference type="EMBL" id="HG739088">
    <property type="protein sequence ID" value="CDO99597.1"/>
    <property type="molecule type" value="Genomic_DNA"/>
</dbReference>
<name>A0A068TU93_COFCA</name>
<dbReference type="InterPro" id="IPR008930">
    <property type="entry name" value="Terpenoid_cyclase/PrenylTrfase"/>
</dbReference>
<dbReference type="InParanoid" id="A0A068TU93"/>
<keyword evidence="4" id="KW-0456">Lyase</keyword>
<organism evidence="7 8">
    <name type="scientific">Coffea canephora</name>
    <name type="common">Robusta coffee</name>
    <dbReference type="NCBI Taxonomy" id="49390"/>
    <lineage>
        <taxon>Eukaryota</taxon>
        <taxon>Viridiplantae</taxon>
        <taxon>Streptophyta</taxon>
        <taxon>Embryophyta</taxon>
        <taxon>Tracheophyta</taxon>
        <taxon>Spermatophyta</taxon>
        <taxon>Magnoliopsida</taxon>
        <taxon>eudicotyledons</taxon>
        <taxon>Gunneridae</taxon>
        <taxon>Pentapetalae</taxon>
        <taxon>asterids</taxon>
        <taxon>lamiids</taxon>
        <taxon>Gentianales</taxon>
        <taxon>Rubiaceae</taxon>
        <taxon>Ixoroideae</taxon>
        <taxon>Gardenieae complex</taxon>
        <taxon>Bertiereae - Coffeeae clade</taxon>
        <taxon>Coffeeae</taxon>
        <taxon>Coffea</taxon>
    </lineage>
</organism>
<protein>
    <submittedName>
        <fullName evidence="7">Uncharacterized protein</fullName>
    </submittedName>
</protein>
<comment type="cofactor">
    <cofactor evidence="1">
        <name>Mg(2+)</name>
        <dbReference type="ChEBI" id="CHEBI:18420"/>
    </cofactor>
</comment>
<dbReference type="GO" id="GO:0016102">
    <property type="term" value="P:diterpenoid biosynthetic process"/>
    <property type="evidence" value="ECO:0007669"/>
    <property type="project" value="TreeGrafter"/>
</dbReference>
<keyword evidence="2" id="KW-0479">Metal-binding</keyword>
<dbReference type="OrthoDB" id="2343925at2759"/>
<dbReference type="InterPro" id="IPR050148">
    <property type="entry name" value="Terpene_synthase-like"/>
</dbReference>
<dbReference type="InterPro" id="IPR001906">
    <property type="entry name" value="Terpene_synth_N"/>
</dbReference>
<dbReference type="STRING" id="49390.A0A068TU93"/>
<dbReference type="Pfam" id="PF01397">
    <property type="entry name" value="Terpene_synth"/>
    <property type="match status" value="1"/>
</dbReference>
<dbReference type="PANTHER" id="PTHR31739:SF25">
    <property type="entry name" value="(E,E)-GERANYLLINALOOL SYNTHASE"/>
    <property type="match status" value="1"/>
</dbReference>
<dbReference type="InterPro" id="IPR005630">
    <property type="entry name" value="Terpene_synthase_metal-bd"/>
</dbReference>
<proteinExistence type="predicted"/>
<dbReference type="InterPro" id="IPR036965">
    <property type="entry name" value="Terpene_synth_N_sf"/>
</dbReference>
<reference evidence="8" key="1">
    <citation type="journal article" date="2014" name="Science">
        <title>The coffee genome provides insight into the convergent evolution of caffeine biosynthesis.</title>
        <authorList>
            <person name="Denoeud F."/>
            <person name="Carretero-Paulet L."/>
            <person name="Dereeper A."/>
            <person name="Droc G."/>
            <person name="Guyot R."/>
            <person name="Pietrella M."/>
            <person name="Zheng C."/>
            <person name="Alberti A."/>
            <person name="Anthony F."/>
            <person name="Aprea G."/>
            <person name="Aury J.M."/>
            <person name="Bento P."/>
            <person name="Bernard M."/>
            <person name="Bocs S."/>
            <person name="Campa C."/>
            <person name="Cenci A."/>
            <person name="Combes M.C."/>
            <person name="Crouzillat D."/>
            <person name="Da Silva C."/>
            <person name="Daddiego L."/>
            <person name="De Bellis F."/>
            <person name="Dussert S."/>
            <person name="Garsmeur O."/>
            <person name="Gayraud T."/>
            <person name="Guignon V."/>
            <person name="Jahn K."/>
            <person name="Jamilloux V."/>
            <person name="Joet T."/>
            <person name="Labadie K."/>
            <person name="Lan T."/>
            <person name="Leclercq J."/>
            <person name="Lepelley M."/>
            <person name="Leroy T."/>
            <person name="Li L.T."/>
            <person name="Librado P."/>
            <person name="Lopez L."/>
            <person name="Munoz A."/>
            <person name="Noel B."/>
            <person name="Pallavicini A."/>
            <person name="Perrotta G."/>
            <person name="Poncet V."/>
            <person name="Pot D."/>
            <person name="Priyono X."/>
            <person name="Rigoreau M."/>
            <person name="Rouard M."/>
            <person name="Rozas J."/>
            <person name="Tranchant-Dubreuil C."/>
            <person name="VanBuren R."/>
            <person name="Zhang Q."/>
            <person name="Andrade A.C."/>
            <person name="Argout X."/>
            <person name="Bertrand B."/>
            <person name="de Kochko A."/>
            <person name="Graziosi G."/>
            <person name="Henry R.J."/>
            <person name="Jayarama X."/>
            <person name="Ming R."/>
            <person name="Nagai C."/>
            <person name="Rounsley S."/>
            <person name="Sankoff D."/>
            <person name="Giuliano G."/>
            <person name="Albert V.A."/>
            <person name="Wincker P."/>
            <person name="Lashermes P."/>
        </authorList>
    </citation>
    <scope>NUCLEOTIDE SEQUENCE [LARGE SCALE GENOMIC DNA]</scope>
    <source>
        <strain evidence="8">cv. DH200-94</strain>
    </source>
</reference>
<feature type="domain" description="Terpene synthase N-terminal" evidence="5">
    <location>
        <begin position="135"/>
        <end position="314"/>
    </location>
</feature>
<dbReference type="PANTHER" id="PTHR31739">
    <property type="entry name" value="ENT-COPALYL DIPHOSPHATE SYNTHASE, CHLOROPLASTIC"/>
    <property type="match status" value="1"/>
</dbReference>
<gene>
    <name evidence="7" type="ORF">GSCOC_T00029235001</name>
</gene>
<dbReference type="SUPFAM" id="SSF48239">
    <property type="entry name" value="Terpenoid cyclases/Protein prenyltransferases"/>
    <property type="match status" value="1"/>
</dbReference>
<dbReference type="FunFam" id="1.50.10.130:FF:000002">
    <property type="entry name" value="Ent-copalyl diphosphate synthase, chloroplastic"/>
    <property type="match status" value="1"/>
</dbReference>
<evidence type="ECO:0000256" key="2">
    <source>
        <dbReference type="ARBA" id="ARBA00022723"/>
    </source>
</evidence>
<dbReference type="SUPFAM" id="SSF48576">
    <property type="entry name" value="Terpenoid synthases"/>
    <property type="match status" value="1"/>
</dbReference>
<evidence type="ECO:0000259" key="5">
    <source>
        <dbReference type="Pfam" id="PF01397"/>
    </source>
</evidence>
<dbReference type="FunFam" id="1.10.600.10:FF:000036">
    <property type="entry name" value="cis-abienol synthase, chloroplastic"/>
    <property type="match status" value="1"/>
</dbReference>
<sequence length="721" mass="83578">MVIIQPIPKWLAFIHTTAEVILEQHRHHLPRWFASVLPAMTELAQAAGLDLVFSQRSKRLLSDLFHQRQQILKMTCTENPVDYSQQKIPSLLWYLESLPPTYHVDEQNIMKHLSGDGSILQSPSATASAYLRTGSSKCLEYLEFLVQKCPNGVPAEYPLDEEFIKLCLVDHVQRLGLAEHFEEEIEDILKLVYKNLRKQDLEPANRRLVAAKLYKDALAFRLLRMQGHDVKPSCFCWFLQHADTLEYIEQNCEQLTSVLYNVYRATDVMFRREYELEEARAFSRKLLEKSISFSCKDDDLVIFPGLHKLIKHELTLPWITRLDQLDQRMWIEENKISPLWIGKASFYRLFHLQHEKMVQLANENYKLRQSVYAKELEQLKRWSKESGLREIGFGREKTAYCYFAVAASSCLPRDSVVRLIVAKIAILITVADDFYDVEGSTRELKILTKAIQRWNGENLTGHSKIIFDALCDLVMDIARKYNHQREGSKFLKGIRDIWQETFGAWMVERTWSDTGYRASLDEYLDIGMISIGAHTIILPACCFLSQDYPIEKLKPDNYGKITKLFMSAARLLNDTQSYQKEQIDGKMNMVLLHLDENPNAKIDGSVAYVKGILEEKTKEFLEIVLMDDGPEEMPKSCKHFHLSCMKVFHMFFNSTNLFDSEEELLNDIKKAIYIPPDLDSQMSDLYIPPPPEKEEILQISARWDVNTTQHFLHGIGKESAV</sequence>
<evidence type="ECO:0000256" key="4">
    <source>
        <dbReference type="ARBA" id="ARBA00023239"/>
    </source>
</evidence>